<evidence type="ECO:0000313" key="3">
    <source>
        <dbReference type="EMBL" id="KKN03100.1"/>
    </source>
</evidence>
<dbReference type="PANTHER" id="PTHR44196">
    <property type="entry name" value="DEHYDROGENASE/REDUCTASE SDR FAMILY MEMBER 7B"/>
    <property type="match status" value="1"/>
</dbReference>
<dbReference type="Pfam" id="PF00106">
    <property type="entry name" value="adh_short"/>
    <property type="match status" value="1"/>
</dbReference>
<dbReference type="PROSITE" id="PS00061">
    <property type="entry name" value="ADH_SHORT"/>
    <property type="match status" value="1"/>
</dbReference>
<dbReference type="PANTHER" id="PTHR44196:SF1">
    <property type="entry name" value="DEHYDROGENASE_REDUCTASE SDR FAMILY MEMBER 7B"/>
    <property type="match status" value="1"/>
</dbReference>
<protein>
    <recommendedName>
        <fullName evidence="4">Short chain dehydrogenase</fullName>
    </recommendedName>
</protein>
<dbReference type="GO" id="GO:0016020">
    <property type="term" value="C:membrane"/>
    <property type="evidence" value="ECO:0007669"/>
    <property type="project" value="TreeGrafter"/>
</dbReference>
<dbReference type="PRINTS" id="PR00080">
    <property type="entry name" value="SDRFAMILY"/>
</dbReference>
<dbReference type="NCBIfam" id="NF004825">
    <property type="entry name" value="PRK06181.1"/>
    <property type="match status" value="1"/>
</dbReference>
<accession>A0A0F9M6L9</accession>
<dbReference type="PRINTS" id="PR00081">
    <property type="entry name" value="GDHRDH"/>
</dbReference>
<organism evidence="3">
    <name type="scientific">marine sediment metagenome</name>
    <dbReference type="NCBI Taxonomy" id="412755"/>
    <lineage>
        <taxon>unclassified sequences</taxon>
        <taxon>metagenomes</taxon>
        <taxon>ecological metagenomes</taxon>
    </lineage>
</organism>
<name>A0A0F9M6L9_9ZZZZ</name>
<dbReference type="GO" id="GO:0016491">
    <property type="term" value="F:oxidoreductase activity"/>
    <property type="evidence" value="ECO:0007669"/>
    <property type="project" value="UniProtKB-KW"/>
</dbReference>
<keyword evidence="2" id="KW-0560">Oxidoreductase</keyword>
<reference evidence="3" key="1">
    <citation type="journal article" date="2015" name="Nature">
        <title>Complex archaea that bridge the gap between prokaryotes and eukaryotes.</title>
        <authorList>
            <person name="Spang A."/>
            <person name="Saw J.H."/>
            <person name="Jorgensen S.L."/>
            <person name="Zaremba-Niedzwiedzka K."/>
            <person name="Martijn J."/>
            <person name="Lind A.E."/>
            <person name="van Eijk R."/>
            <person name="Schleper C."/>
            <person name="Guy L."/>
            <person name="Ettema T.J."/>
        </authorList>
    </citation>
    <scope>NUCLEOTIDE SEQUENCE</scope>
</reference>
<comment type="similarity">
    <text evidence="1">Belongs to the short-chain dehydrogenases/reductases (SDR) family.</text>
</comment>
<comment type="caution">
    <text evidence="3">The sequence shown here is derived from an EMBL/GenBank/DDBJ whole genome shotgun (WGS) entry which is preliminary data.</text>
</comment>
<dbReference type="InterPro" id="IPR002347">
    <property type="entry name" value="SDR_fam"/>
</dbReference>
<proteinExistence type="inferred from homology"/>
<evidence type="ECO:0000256" key="1">
    <source>
        <dbReference type="ARBA" id="ARBA00006484"/>
    </source>
</evidence>
<dbReference type="SUPFAM" id="SSF51735">
    <property type="entry name" value="NAD(P)-binding Rossmann-fold domains"/>
    <property type="match status" value="1"/>
</dbReference>
<evidence type="ECO:0000256" key="2">
    <source>
        <dbReference type="ARBA" id="ARBA00023002"/>
    </source>
</evidence>
<gene>
    <name evidence="3" type="ORF">LCGC14_1111030</name>
</gene>
<evidence type="ECO:0008006" key="4">
    <source>
        <dbReference type="Google" id="ProtNLM"/>
    </source>
</evidence>
<dbReference type="Gene3D" id="3.40.50.720">
    <property type="entry name" value="NAD(P)-binding Rossmann-like Domain"/>
    <property type="match status" value="1"/>
</dbReference>
<dbReference type="InterPro" id="IPR020904">
    <property type="entry name" value="Sc_DH/Rdtase_CS"/>
</dbReference>
<dbReference type="EMBL" id="LAZR01005073">
    <property type="protein sequence ID" value="KKN03100.1"/>
    <property type="molecule type" value="Genomic_DNA"/>
</dbReference>
<dbReference type="AlphaFoldDB" id="A0A0F9M6L9"/>
<sequence length="263" mass="28485">MQYNNKTVWITGASSGIGKELAIQFAELGARVILSARNVDKLNDLKVTLKGEGHLVVPLDLAQPEQVLSTITAKINELPAIDILINNGGVSQRSLFLENDFNVYRQLMEVNYFGLIALTKAVLPAMVSRRCGSIVSISSVAGKVGSKFRTGYSGSKYAVVGFMDCLRAEVAQHNIHCLTICPGSIKTAIAHNSLNEQGIAQNKPEESIENGMDVSVAASKMISAINNKKDEVIVGKGLSGWAPTIKRFFPTLFNKLSAKTNYR</sequence>
<dbReference type="InterPro" id="IPR036291">
    <property type="entry name" value="NAD(P)-bd_dom_sf"/>
</dbReference>